<dbReference type="KEGG" id="gms:SOIL9_73640"/>
<evidence type="ECO:0000313" key="9">
    <source>
        <dbReference type="Proteomes" id="UP000464178"/>
    </source>
</evidence>
<dbReference type="InterPro" id="IPR013325">
    <property type="entry name" value="RNA_pol_sigma_r2"/>
</dbReference>
<evidence type="ECO:0000256" key="2">
    <source>
        <dbReference type="ARBA" id="ARBA00023015"/>
    </source>
</evidence>
<protein>
    <recommendedName>
        <fullName evidence="10">ECF RNA polymerase sigma factor SigE</fullName>
    </recommendedName>
</protein>
<dbReference type="AlphaFoldDB" id="A0A6P2DK17"/>
<dbReference type="InterPro" id="IPR013324">
    <property type="entry name" value="RNA_pol_sigma_r3/r4-like"/>
</dbReference>
<dbReference type="EMBL" id="LR593886">
    <property type="protein sequence ID" value="VTS02894.1"/>
    <property type="molecule type" value="Genomic_DNA"/>
</dbReference>
<evidence type="ECO:0008006" key="10">
    <source>
        <dbReference type="Google" id="ProtNLM"/>
    </source>
</evidence>
<keyword evidence="2" id="KW-0805">Transcription regulation</keyword>
<dbReference type="InterPro" id="IPR039425">
    <property type="entry name" value="RNA_pol_sigma-70-like"/>
</dbReference>
<dbReference type="Gene3D" id="1.10.1740.10">
    <property type="match status" value="1"/>
</dbReference>
<name>A0A6P2DK17_9BACT</name>
<dbReference type="InterPro" id="IPR013249">
    <property type="entry name" value="RNA_pol_sigma70_r4_t2"/>
</dbReference>
<dbReference type="SUPFAM" id="SSF88659">
    <property type="entry name" value="Sigma3 and sigma4 domains of RNA polymerase sigma factors"/>
    <property type="match status" value="1"/>
</dbReference>
<dbReference type="Proteomes" id="UP000464178">
    <property type="component" value="Chromosome"/>
</dbReference>
<dbReference type="PANTHER" id="PTHR43133">
    <property type="entry name" value="RNA POLYMERASE ECF-TYPE SIGMA FACTO"/>
    <property type="match status" value="1"/>
</dbReference>
<evidence type="ECO:0000256" key="5">
    <source>
        <dbReference type="SAM" id="MobiDB-lite"/>
    </source>
</evidence>
<proteinExistence type="inferred from homology"/>
<dbReference type="InterPro" id="IPR036388">
    <property type="entry name" value="WH-like_DNA-bd_sf"/>
</dbReference>
<comment type="similarity">
    <text evidence="1">Belongs to the sigma-70 factor family. ECF subfamily.</text>
</comment>
<dbReference type="GO" id="GO:0003677">
    <property type="term" value="F:DNA binding"/>
    <property type="evidence" value="ECO:0007669"/>
    <property type="project" value="InterPro"/>
</dbReference>
<dbReference type="GO" id="GO:0016987">
    <property type="term" value="F:sigma factor activity"/>
    <property type="evidence" value="ECO:0007669"/>
    <property type="project" value="UniProtKB-KW"/>
</dbReference>
<keyword evidence="3" id="KW-0731">Sigma factor</keyword>
<feature type="domain" description="RNA polymerase sigma-70 region 2" evidence="6">
    <location>
        <begin position="49"/>
        <end position="115"/>
    </location>
</feature>
<dbReference type="GO" id="GO:0006352">
    <property type="term" value="P:DNA-templated transcription initiation"/>
    <property type="evidence" value="ECO:0007669"/>
    <property type="project" value="InterPro"/>
</dbReference>
<sequence length="564" mass="60365">MAIAGSLMSQKTLLHTLSTTLGLTDTAPDAELLQRFAEVGDQTAFELVVRRHAELVWGVCRAVLPGDTHTAEDAFQATFLVLARKAASIRDGSAAGWLFRVARNAAVRARTRTARRTGEILPDALACTGAPVEEEVGRQEVAPVVAEEVNRLGSALREPVVLCFFEGHTHAEAANRLGWPIGTVASRLARAKDVLRDRLTRRGVALPAAGLAAVFASTSAPAVPLVRSALAIATGPVNHVSPTVLSLTHGVLSAMRFTKLKTIAALVTVAIGLTTALAAVPRHSGEPAADASPRSTSRPAPVPKAPPNAKELEAKDLKALEGQWRAVKLNTEKELTETELASARFIFVGSDLTVRSTNENEHFKVALVPTESPRGIDLTLKNDERSAGKVIHGIYELKGDALTICIRHFASEDQTRPTEFKPEQGSLLFVLERVKDEKEELKALAGEWKGVSINSSGKELPKAEAEGGKWTIKGAEITVTSEGDPEGKMTIKLDPHATPPTIDLTVTVGVGDEKGNVLKGIYFRQGDKLTICFTDLKKKDSVRPTELKPGAGVALVVFERAPKK</sequence>
<keyword evidence="9" id="KW-1185">Reference proteome</keyword>
<keyword evidence="4" id="KW-0804">Transcription</keyword>
<dbReference type="SUPFAM" id="SSF88946">
    <property type="entry name" value="Sigma2 domain of RNA polymerase sigma factors"/>
    <property type="match status" value="1"/>
</dbReference>
<dbReference type="InterPro" id="IPR014284">
    <property type="entry name" value="RNA_pol_sigma-70_dom"/>
</dbReference>
<dbReference type="PANTHER" id="PTHR43133:SF51">
    <property type="entry name" value="RNA POLYMERASE SIGMA FACTOR"/>
    <property type="match status" value="1"/>
</dbReference>
<gene>
    <name evidence="8" type="ORF">SOIL9_73640</name>
</gene>
<organism evidence="8 9">
    <name type="scientific">Gemmata massiliana</name>
    <dbReference type="NCBI Taxonomy" id="1210884"/>
    <lineage>
        <taxon>Bacteria</taxon>
        <taxon>Pseudomonadati</taxon>
        <taxon>Planctomycetota</taxon>
        <taxon>Planctomycetia</taxon>
        <taxon>Gemmatales</taxon>
        <taxon>Gemmataceae</taxon>
        <taxon>Gemmata</taxon>
    </lineage>
</organism>
<dbReference type="InterPro" id="IPR007627">
    <property type="entry name" value="RNA_pol_sigma70_r2"/>
</dbReference>
<dbReference type="NCBIfam" id="TIGR03067">
    <property type="entry name" value="Planc_TIGR03067"/>
    <property type="match status" value="2"/>
</dbReference>
<accession>A0A6P2DK17</accession>
<dbReference type="CDD" id="cd06171">
    <property type="entry name" value="Sigma70_r4"/>
    <property type="match status" value="1"/>
</dbReference>
<dbReference type="Pfam" id="PF04542">
    <property type="entry name" value="Sigma70_r2"/>
    <property type="match status" value="1"/>
</dbReference>
<evidence type="ECO:0000256" key="4">
    <source>
        <dbReference type="ARBA" id="ARBA00023163"/>
    </source>
</evidence>
<evidence type="ECO:0000259" key="7">
    <source>
        <dbReference type="Pfam" id="PF08281"/>
    </source>
</evidence>
<evidence type="ECO:0000259" key="6">
    <source>
        <dbReference type="Pfam" id="PF04542"/>
    </source>
</evidence>
<dbReference type="InterPro" id="IPR017504">
    <property type="entry name" value="CHP03067_Planctomycetes"/>
</dbReference>
<evidence type="ECO:0000313" key="8">
    <source>
        <dbReference type="EMBL" id="VTS02894.1"/>
    </source>
</evidence>
<feature type="domain" description="RNA polymerase sigma factor 70 region 4 type 2" evidence="7">
    <location>
        <begin position="148"/>
        <end position="192"/>
    </location>
</feature>
<reference evidence="8 9" key="1">
    <citation type="submission" date="2019-05" db="EMBL/GenBank/DDBJ databases">
        <authorList>
            <consortium name="Science for Life Laboratories"/>
        </authorList>
    </citation>
    <scope>NUCLEOTIDE SEQUENCE [LARGE SCALE GENOMIC DNA]</scope>
    <source>
        <strain evidence="8">Soil9</strain>
    </source>
</reference>
<evidence type="ECO:0000256" key="1">
    <source>
        <dbReference type="ARBA" id="ARBA00010641"/>
    </source>
</evidence>
<feature type="region of interest" description="Disordered" evidence="5">
    <location>
        <begin position="282"/>
        <end position="309"/>
    </location>
</feature>
<evidence type="ECO:0000256" key="3">
    <source>
        <dbReference type="ARBA" id="ARBA00023082"/>
    </source>
</evidence>
<dbReference type="NCBIfam" id="TIGR02937">
    <property type="entry name" value="sigma70-ECF"/>
    <property type="match status" value="1"/>
</dbReference>
<dbReference type="Pfam" id="PF08281">
    <property type="entry name" value="Sigma70_r4_2"/>
    <property type="match status" value="1"/>
</dbReference>
<dbReference type="Gene3D" id="1.10.10.10">
    <property type="entry name" value="Winged helix-like DNA-binding domain superfamily/Winged helix DNA-binding domain"/>
    <property type="match status" value="1"/>
</dbReference>